<dbReference type="Proteomes" id="UP000002016">
    <property type="component" value="Chromosome"/>
</dbReference>
<dbReference type="GO" id="GO:0003700">
    <property type="term" value="F:DNA-binding transcription factor activity"/>
    <property type="evidence" value="ECO:0007669"/>
    <property type="project" value="InterPro"/>
</dbReference>
<reference evidence="5 6" key="1">
    <citation type="submission" date="2007-08" db="EMBL/GenBank/DDBJ databases">
        <title>Complete sequence of Thermotoga lettingae TMO.</title>
        <authorList>
            <consortium name="US DOE Joint Genome Institute"/>
            <person name="Copeland A."/>
            <person name="Lucas S."/>
            <person name="Lapidus A."/>
            <person name="Barry K."/>
            <person name="Glavina del Rio T."/>
            <person name="Dalin E."/>
            <person name="Tice H."/>
            <person name="Pitluck S."/>
            <person name="Foster B."/>
            <person name="Bruce D."/>
            <person name="Schmutz J."/>
            <person name="Larimer F."/>
            <person name="Land M."/>
            <person name="Hauser L."/>
            <person name="Kyrpides N."/>
            <person name="Mikhailova N."/>
            <person name="Nelson K."/>
            <person name="Gogarten J.P."/>
            <person name="Noll K."/>
            <person name="Richardson P."/>
        </authorList>
    </citation>
    <scope>NUCLEOTIDE SEQUENCE [LARGE SCALE GENOMIC DNA]</scope>
    <source>
        <strain evidence="6">ATCC BAA-301 / DSM 14385 / NBRC 107922 / TMO</strain>
    </source>
</reference>
<dbReference type="eggNOG" id="COG1802">
    <property type="taxonomic scope" value="Bacteria"/>
</dbReference>
<dbReference type="CDD" id="cd07377">
    <property type="entry name" value="WHTH_GntR"/>
    <property type="match status" value="1"/>
</dbReference>
<dbReference type="HOGENOM" id="CLU_017584_5_1_0"/>
<accession>A8F3U5</accession>
<dbReference type="Pfam" id="PF07729">
    <property type="entry name" value="FCD"/>
    <property type="match status" value="1"/>
</dbReference>
<dbReference type="GO" id="GO:0003677">
    <property type="term" value="F:DNA binding"/>
    <property type="evidence" value="ECO:0007669"/>
    <property type="project" value="UniProtKB-KW"/>
</dbReference>
<dbReference type="EMBL" id="CP000812">
    <property type="protein sequence ID" value="ABV32829.1"/>
    <property type="molecule type" value="Genomic_DNA"/>
</dbReference>
<dbReference type="InterPro" id="IPR036388">
    <property type="entry name" value="WH-like_DNA-bd_sf"/>
</dbReference>
<dbReference type="AlphaFoldDB" id="A8F3U5"/>
<dbReference type="InterPro" id="IPR008920">
    <property type="entry name" value="TF_FadR/GntR_C"/>
</dbReference>
<dbReference type="STRING" id="416591.Tlet_0259"/>
<dbReference type="Gene3D" id="1.10.10.10">
    <property type="entry name" value="Winged helix-like DNA-binding domain superfamily/Winged helix DNA-binding domain"/>
    <property type="match status" value="1"/>
</dbReference>
<dbReference type="InterPro" id="IPR036390">
    <property type="entry name" value="WH_DNA-bd_sf"/>
</dbReference>
<dbReference type="PROSITE" id="PS50949">
    <property type="entry name" value="HTH_GNTR"/>
    <property type="match status" value="1"/>
</dbReference>
<protein>
    <submittedName>
        <fullName evidence="5">Transcriptional regulator, GntR family</fullName>
    </submittedName>
</protein>
<dbReference type="Gene3D" id="1.20.120.530">
    <property type="entry name" value="GntR ligand-binding domain-like"/>
    <property type="match status" value="1"/>
</dbReference>
<keyword evidence="3" id="KW-0804">Transcription</keyword>
<keyword evidence="6" id="KW-1185">Reference proteome</keyword>
<dbReference type="Pfam" id="PF00392">
    <property type="entry name" value="GntR"/>
    <property type="match status" value="1"/>
</dbReference>
<gene>
    <name evidence="5" type="ordered locus">Tlet_0259</name>
</gene>
<sequence length="231" mass="27195">MAVYQRPPKLSESIAQQLKDDIIKGIYLPGERLKIIEIARRFGVSQTSVREALKILEKSDLVSESPHKGYVVTNLTLDELVDIWTIKEKLWSLAFAWFTERADKELIKDAEKWVSEFRNAYIENDLDRAFEANFAFTDVILAGCGSRKLVTLLRSIEDQVKRYRYLSLEFDDNLKVSSQYFGEIIKAIWIRDSKKVSTMIQEYIRFSQKVLKENYKYMQEKSKEKMRKEQL</sequence>
<reference evidence="5 6" key="2">
    <citation type="journal article" date="2009" name="Proc. Natl. Acad. Sci. U.S.A.">
        <title>On the chimeric nature, thermophilic origin, and phylogenetic placement of the Thermotogales.</title>
        <authorList>
            <person name="Zhaxybayeva O."/>
            <person name="Swithers K.S."/>
            <person name="Lapierre P."/>
            <person name="Fournier G.P."/>
            <person name="Bickhart D.M."/>
            <person name="DeBoy R.T."/>
            <person name="Nelson K.E."/>
            <person name="Nesbo C.L."/>
            <person name="Doolittle W.F."/>
            <person name="Gogarten J.P."/>
            <person name="Noll K.M."/>
        </authorList>
    </citation>
    <scope>NUCLEOTIDE SEQUENCE [LARGE SCALE GENOMIC DNA]</scope>
    <source>
        <strain evidence="6">ATCC BAA-301 / DSM 14385 / NBRC 107922 / TMO</strain>
    </source>
</reference>
<dbReference type="SUPFAM" id="SSF48008">
    <property type="entry name" value="GntR ligand-binding domain-like"/>
    <property type="match status" value="1"/>
</dbReference>
<proteinExistence type="predicted"/>
<dbReference type="RefSeq" id="WP_012002310.1">
    <property type="nucleotide sequence ID" value="NC_009828.1"/>
</dbReference>
<keyword evidence="2" id="KW-0238">DNA-binding</keyword>
<dbReference type="InterPro" id="IPR011711">
    <property type="entry name" value="GntR_C"/>
</dbReference>
<dbReference type="SMART" id="SM00345">
    <property type="entry name" value="HTH_GNTR"/>
    <property type="match status" value="1"/>
</dbReference>
<dbReference type="KEGG" id="tle:Tlet_0259"/>
<evidence type="ECO:0000313" key="6">
    <source>
        <dbReference type="Proteomes" id="UP000002016"/>
    </source>
</evidence>
<dbReference type="InterPro" id="IPR000524">
    <property type="entry name" value="Tscrpt_reg_HTH_GntR"/>
</dbReference>
<feature type="domain" description="HTH gntR-type" evidence="4">
    <location>
        <begin position="8"/>
        <end position="75"/>
    </location>
</feature>
<evidence type="ECO:0000256" key="2">
    <source>
        <dbReference type="ARBA" id="ARBA00023125"/>
    </source>
</evidence>
<organism evidence="5 6">
    <name type="scientific">Pseudothermotoga lettingae (strain ATCC BAA-301 / DSM 14385 / NBRC 107922 / TMO)</name>
    <name type="common">Thermotoga lettingae</name>
    <dbReference type="NCBI Taxonomy" id="416591"/>
    <lineage>
        <taxon>Bacteria</taxon>
        <taxon>Thermotogati</taxon>
        <taxon>Thermotogota</taxon>
        <taxon>Thermotogae</taxon>
        <taxon>Thermotogales</taxon>
        <taxon>Thermotogaceae</taxon>
        <taxon>Pseudothermotoga</taxon>
    </lineage>
</organism>
<keyword evidence="1" id="KW-0805">Transcription regulation</keyword>
<evidence type="ECO:0000313" key="5">
    <source>
        <dbReference type="EMBL" id="ABV32829.1"/>
    </source>
</evidence>
<name>A8F3U5_PSELT</name>
<dbReference type="SUPFAM" id="SSF46785">
    <property type="entry name" value="Winged helix' DNA-binding domain"/>
    <property type="match status" value="1"/>
</dbReference>
<dbReference type="PANTHER" id="PTHR43537:SF24">
    <property type="entry name" value="GLUCONATE OPERON TRANSCRIPTIONAL REPRESSOR"/>
    <property type="match status" value="1"/>
</dbReference>
<evidence type="ECO:0000256" key="1">
    <source>
        <dbReference type="ARBA" id="ARBA00023015"/>
    </source>
</evidence>
<evidence type="ECO:0000259" key="4">
    <source>
        <dbReference type="PROSITE" id="PS50949"/>
    </source>
</evidence>
<evidence type="ECO:0000256" key="3">
    <source>
        <dbReference type="ARBA" id="ARBA00023163"/>
    </source>
</evidence>
<dbReference type="OrthoDB" id="9781630at2"/>
<dbReference type="PANTHER" id="PTHR43537">
    <property type="entry name" value="TRANSCRIPTIONAL REGULATOR, GNTR FAMILY"/>
    <property type="match status" value="1"/>
</dbReference>